<accession>A0A9P0HDX1</accession>
<dbReference type="Proteomes" id="UP001152798">
    <property type="component" value="Chromosome 4"/>
</dbReference>
<organism evidence="1 2">
    <name type="scientific">Nezara viridula</name>
    <name type="common">Southern green stink bug</name>
    <name type="synonym">Cimex viridulus</name>
    <dbReference type="NCBI Taxonomy" id="85310"/>
    <lineage>
        <taxon>Eukaryota</taxon>
        <taxon>Metazoa</taxon>
        <taxon>Ecdysozoa</taxon>
        <taxon>Arthropoda</taxon>
        <taxon>Hexapoda</taxon>
        <taxon>Insecta</taxon>
        <taxon>Pterygota</taxon>
        <taxon>Neoptera</taxon>
        <taxon>Paraneoptera</taxon>
        <taxon>Hemiptera</taxon>
        <taxon>Heteroptera</taxon>
        <taxon>Panheteroptera</taxon>
        <taxon>Pentatomomorpha</taxon>
        <taxon>Pentatomoidea</taxon>
        <taxon>Pentatomidae</taxon>
        <taxon>Pentatominae</taxon>
        <taxon>Nezara</taxon>
    </lineage>
</organism>
<proteinExistence type="predicted"/>
<dbReference type="AlphaFoldDB" id="A0A9P0HDX1"/>
<reference evidence="1" key="1">
    <citation type="submission" date="2022-01" db="EMBL/GenBank/DDBJ databases">
        <authorList>
            <person name="King R."/>
        </authorList>
    </citation>
    <scope>NUCLEOTIDE SEQUENCE</scope>
</reference>
<evidence type="ECO:0000313" key="2">
    <source>
        <dbReference type="Proteomes" id="UP001152798"/>
    </source>
</evidence>
<gene>
    <name evidence="1" type="ORF">NEZAVI_LOCUS9265</name>
</gene>
<evidence type="ECO:0000313" key="1">
    <source>
        <dbReference type="EMBL" id="CAH1399921.1"/>
    </source>
</evidence>
<name>A0A9P0HDX1_NEZVI</name>
<protein>
    <submittedName>
        <fullName evidence="1">Uncharacterized protein</fullName>
    </submittedName>
</protein>
<keyword evidence="2" id="KW-1185">Reference proteome</keyword>
<sequence length="62" mass="7180">MVWNSFTSGEYFIINRINNRLTENIDALPPRVSAVFTQTLKSTSWLLKRFPIIKGFLIAPRP</sequence>
<dbReference type="EMBL" id="OV725080">
    <property type="protein sequence ID" value="CAH1399921.1"/>
    <property type="molecule type" value="Genomic_DNA"/>
</dbReference>